<dbReference type="Pfam" id="PF13439">
    <property type="entry name" value="Glyco_transf_4"/>
    <property type="match status" value="1"/>
</dbReference>
<sequence>MNNIILIDPQSYSNLELYDKNLLKNVNFKEKILLGNSKFEEKTISNFKFKSIYNYSDKKHVFKFFSYLIAQIKLLFILKNNKPDIIHFQWFRLPILDYILLKTIKMLLPKSRIVFTAHNVLPHDTGNKYKKIYNKIYNLVDGIIVHTNRSKEEIIDRFNIYNDKIKVIPHGLLELNYDENNTNKIKNEFYKNNNLNDKIVLGFIGSIRKNKGIDLLLDLWEENEFLNSNEDIILLITGSCKNDQLKNRIEEISNYNNVITDIRFLPLDNFAAYMKVADVILLPYLNISQSGVLLSVLAEEKPVLVSDRGGLTDPFEVGKIGWVIEPTKSELKNCLREIINNGNEIRKIKNNEELWTKIKQYYSWKDIGKKTTAFYESLLH</sequence>
<evidence type="ECO:0000259" key="2">
    <source>
        <dbReference type="Pfam" id="PF00534"/>
    </source>
</evidence>
<dbReference type="AlphaFoldDB" id="A0A4R8GDT3"/>
<feature type="domain" description="Glycosyltransferase subfamily 4-like N-terminal" evidence="3">
    <location>
        <begin position="67"/>
        <end position="171"/>
    </location>
</feature>
<dbReference type="Gene3D" id="3.40.50.2000">
    <property type="entry name" value="Glycogen Phosphorylase B"/>
    <property type="match status" value="2"/>
</dbReference>
<dbReference type="InterPro" id="IPR028098">
    <property type="entry name" value="Glyco_trans_4-like_N"/>
</dbReference>
<keyword evidence="1 4" id="KW-0808">Transferase</keyword>
<evidence type="ECO:0000313" key="4">
    <source>
        <dbReference type="EMBL" id="TDX43656.1"/>
    </source>
</evidence>
<gene>
    <name evidence="4" type="ORF">C7954_11537</name>
</gene>
<feature type="domain" description="Glycosyl transferase family 1" evidence="2">
    <location>
        <begin position="188"/>
        <end position="352"/>
    </location>
</feature>
<evidence type="ECO:0000313" key="5">
    <source>
        <dbReference type="Proteomes" id="UP000295472"/>
    </source>
</evidence>
<dbReference type="InterPro" id="IPR001296">
    <property type="entry name" value="Glyco_trans_1"/>
</dbReference>
<dbReference type="GeneID" id="57012759"/>
<dbReference type="Proteomes" id="UP000295472">
    <property type="component" value="Unassembled WGS sequence"/>
</dbReference>
<dbReference type="SUPFAM" id="SSF53756">
    <property type="entry name" value="UDP-Glycosyltransferase/glycogen phosphorylase"/>
    <property type="match status" value="1"/>
</dbReference>
<evidence type="ECO:0000256" key="1">
    <source>
        <dbReference type="ARBA" id="ARBA00022679"/>
    </source>
</evidence>
<proteinExistence type="predicted"/>
<dbReference type="GO" id="GO:0009103">
    <property type="term" value="P:lipopolysaccharide biosynthetic process"/>
    <property type="evidence" value="ECO:0007669"/>
    <property type="project" value="TreeGrafter"/>
</dbReference>
<evidence type="ECO:0000259" key="3">
    <source>
        <dbReference type="Pfam" id="PF13439"/>
    </source>
</evidence>
<reference evidence="4 5" key="1">
    <citation type="submission" date="2019-03" db="EMBL/GenBank/DDBJ databases">
        <title>Subsurface microbial communities from deep shales in Ohio and West Virginia, USA.</title>
        <authorList>
            <person name="Wrighton K."/>
        </authorList>
    </citation>
    <scope>NUCLEOTIDE SEQUENCE [LARGE SCALE GENOMIC DNA]</scope>
    <source>
        <strain evidence="4 5">DSMZ 11287</strain>
    </source>
</reference>
<accession>A0A4R8GDT3</accession>
<dbReference type="PANTHER" id="PTHR46401:SF2">
    <property type="entry name" value="GLYCOSYLTRANSFERASE WBBK-RELATED"/>
    <property type="match status" value="1"/>
</dbReference>
<dbReference type="GO" id="GO:0016757">
    <property type="term" value="F:glycosyltransferase activity"/>
    <property type="evidence" value="ECO:0007669"/>
    <property type="project" value="InterPro"/>
</dbReference>
<dbReference type="CDD" id="cd03801">
    <property type="entry name" value="GT4_PimA-like"/>
    <property type="match status" value="1"/>
</dbReference>
<protein>
    <submittedName>
        <fullName evidence="4">Glycosyltransferase involved in cell wall biosynthesis</fullName>
    </submittedName>
</protein>
<dbReference type="RefSeq" id="WP_134059223.1">
    <property type="nucleotide sequence ID" value="NZ_SOEF01000015.1"/>
</dbReference>
<comment type="caution">
    <text evidence="4">The sequence shown here is derived from an EMBL/GenBank/DDBJ whole genome shotgun (WGS) entry which is preliminary data.</text>
</comment>
<dbReference type="Pfam" id="PF00534">
    <property type="entry name" value="Glycos_transf_1"/>
    <property type="match status" value="1"/>
</dbReference>
<organism evidence="4 5">
    <name type="scientific">Halanaerobium congolense</name>
    <dbReference type="NCBI Taxonomy" id="54121"/>
    <lineage>
        <taxon>Bacteria</taxon>
        <taxon>Bacillati</taxon>
        <taxon>Bacillota</taxon>
        <taxon>Clostridia</taxon>
        <taxon>Halanaerobiales</taxon>
        <taxon>Halanaerobiaceae</taxon>
        <taxon>Halanaerobium</taxon>
    </lineage>
</organism>
<dbReference type="EMBL" id="SOEF01000015">
    <property type="protein sequence ID" value="TDX43656.1"/>
    <property type="molecule type" value="Genomic_DNA"/>
</dbReference>
<dbReference type="PANTHER" id="PTHR46401">
    <property type="entry name" value="GLYCOSYLTRANSFERASE WBBK-RELATED"/>
    <property type="match status" value="1"/>
</dbReference>
<name>A0A4R8GDT3_9FIRM</name>